<reference evidence="1" key="1">
    <citation type="submission" date="2018-05" db="EMBL/GenBank/DDBJ databases">
        <authorList>
            <person name="Lanie J.A."/>
            <person name="Ng W.-L."/>
            <person name="Kazmierczak K.M."/>
            <person name="Andrzejewski T.M."/>
            <person name="Davidsen T.M."/>
            <person name="Wayne K.J."/>
            <person name="Tettelin H."/>
            <person name="Glass J.I."/>
            <person name="Rusch D."/>
            <person name="Podicherti R."/>
            <person name="Tsui H.-C.T."/>
            <person name="Winkler M.E."/>
        </authorList>
    </citation>
    <scope>NUCLEOTIDE SEQUENCE</scope>
</reference>
<dbReference type="AlphaFoldDB" id="A0A381T6A3"/>
<sequence>MLDRLFSWFSKDMAIDLGTANTL</sequence>
<proteinExistence type="predicted"/>
<protein>
    <recommendedName>
        <fullName evidence="2">Rod shape-determining protein</fullName>
    </recommendedName>
</protein>
<organism evidence="1">
    <name type="scientific">marine metagenome</name>
    <dbReference type="NCBI Taxonomy" id="408172"/>
    <lineage>
        <taxon>unclassified sequences</taxon>
        <taxon>metagenomes</taxon>
        <taxon>ecological metagenomes</taxon>
    </lineage>
</organism>
<evidence type="ECO:0008006" key="2">
    <source>
        <dbReference type="Google" id="ProtNLM"/>
    </source>
</evidence>
<dbReference type="EMBL" id="UINC01004089">
    <property type="protein sequence ID" value="SVA11705.1"/>
    <property type="molecule type" value="Genomic_DNA"/>
</dbReference>
<evidence type="ECO:0000313" key="1">
    <source>
        <dbReference type="EMBL" id="SVA11705.1"/>
    </source>
</evidence>
<gene>
    <name evidence="1" type="ORF">METZ01_LOCUS64559</name>
</gene>
<name>A0A381T6A3_9ZZZZ</name>
<feature type="non-terminal residue" evidence="1">
    <location>
        <position position="23"/>
    </location>
</feature>
<accession>A0A381T6A3</accession>